<evidence type="ECO:0000256" key="16">
    <source>
        <dbReference type="SAM" id="Coils"/>
    </source>
</evidence>
<evidence type="ECO:0000313" key="23">
    <source>
        <dbReference type="Proteomes" id="UP000232163"/>
    </source>
</evidence>
<dbReference type="CDD" id="cd05387">
    <property type="entry name" value="BY-kinase"/>
    <property type="match status" value="1"/>
</dbReference>
<dbReference type="PANTHER" id="PTHR32309">
    <property type="entry name" value="TYROSINE-PROTEIN KINASE"/>
    <property type="match status" value="1"/>
</dbReference>
<feature type="domain" description="AAA" evidence="20">
    <location>
        <begin position="544"/>
        <end position="701"/>
    </location>
</feature>
<evidence type="ECO:0000259" key="19">
    <source>
        <dbReference type="Pfam" id="PF02706"/>
    </source>
</evidence>
<comment type="similarity">
    <text evidence="3">Belongs to the etk/wzc family.</text>
</comment>
<dbReference type="Pfam" id="PF13614">
    <property type="entry name" value="AAA_31"/>
    <property type="match status" value="1"/>
</dbReference>
<dbReference type="EC" id="2.7.10.2" evidence="4"/>
<name>A0A2N9VS16_9HYPH</name>
<keyword evidence="23" id="KW-1185">Reference proteome</keyword>
<keyword evidence="8 18" id="KW-0812">Transmembrane</keyword>
<evidence type="ECO:0000256" key="14">
    <source>
        <dbReference type="ARBA" id="ARBA00023137"/>
    </source>
</evidence>
<proteinExistence type="inferred from homology"/>
<dbReference type="SUPFAM" id="SSF52540">
    <property type="entry name" value="P-loop containing nucleoside triphosphate hydrolases"/>
    <property type="match status" value="1"/>
</dbReference>
<evidence type="ECO:0000256" key="8">
    <source>
        <dbReference type="ARBA" id="ARBA00022692"/>
    </source>
</evidence>
<dbReference type="EMBL" id="MZMT01000053">
    <property type="protein sequence ID" value="PIO42284.1"/>
    <property type="molecule type" value="Genomic_DNA"/>
</dbReference>
<keyword evidence="10" id="KW-0418">Kinase</keyword>
<evidence type="ECO:0000256" key="10">
    <source>
        <dbReference type="ARBA" id="ARBA00022777"/>
    </source>
</evidence>
<evidence type="ECO:0000256" key="17">
    <source>
        <dbReference type="SAM" id="MobiDB-lite"/>
    </source>
</evidence>
<organism evidence="22 23">
    <name type="scientific">Phyllobacterium zundukense</name>
    <dbReference type="NCBI Taxonomy" id="1867719"/>
    <lineage>
        <taxon>Bacteria</taxon>
        <taxon>Pseudomonadati</taxon>
        <taxon>Pseudomonadota</taxon>
        <taxon>Alphaproteobacteria</taxon>
        <taxon>Hyphomicrobiales</taxon>
        <taxon>Phyllobacteriaceae</taxon>
        <taxon>Phyllobacterium</taxon>
    </lineage>
</organism>
<comment type="similarity">
    <text evidence="2">Belongs to the CpsD/CapB family.</text>
</comment>
<keyword evidence="5" id="KW-1003">Cell membrane</keyword>
<evidence type="ECO:0000256" key="7">
    <source>
        <dbReference type="ARBA" id="ARBA00022679"/>
    </source>
</evidence>
<feature type="region of interest" description="Disordered" evidence="17">
    <location>
        <begin position="1"/>
        <end position="21"/>
    </location>
</feature>
<feature type="transmembrane region" description="Helical" evidence="18">
    <location>
        <begin position="41"/>
        <end position="61"/>
    </location>
</feature>
<evidence type="ECO:0000256" key="5">
    <source>
        <dbReference type="ARBA" id="ARBA00022475"/>
    </source>
</evidence>
<feature type="coiled-coil region" evidence="16">
    <location>
        <begin position="305"/>
        <end position="353"/>
    </location>
</feature>
<evidence type="ECO:0000256" key="9">
    <source>
        <dbReference type="ARBA" id="ARBA00022741"/>
    </source>
</evidence>
<evidence type="ECO:0000256" key="13">
    <source>
        <dbReference type="ARBA" id="ARBA00023136"/>
    </source>
</evidence>
<comment type="caution">
    <text evidence="22">The sequence shown here is derived from an EMBL/GenBank/DDBJ whole genome shotgun (WGS) entry which is preliminary data.</text>
</comment>
<dbReference type="Pfam" id="PF13807">
    <property type="entry name" value="GNVR"/>
    <property type="match status" value="1"/>
</dbReference>
<keyword evidence="7" id="KW-0808">Transferase</keyword>
<dbReference type="InterPro" id="IPR003856">
    <property type="entry name" value="LPS_length_determ_N"/>
</dbReference>
<feature type="domain" description="Tyrosine-protein kinase G-rich" evidence="21">
    <location>
        <begin position="397"/>
        <end position="468"/>
    </location>
</feature>
<keyword evidence="12 18" id="KW-1133">Transmembrane helix</keyword>
<dbReference type="Gene3D" id="3.40.50.300">
    <property type="entry name" value="P-loop containing nucleotide triphosphate hydrolases"/>
    <property type="match status" value="1"/>
</dbReference>
<evidence type="ECO:0000313" key="22">
    <source>
        <dbReference type="EMBL" id="PIO42284.1"/>
    </source>
</evidence>
<dbReference type="GO" id="GO:0004713">
    <property type="term" value="F:protein tyrosine kinase activity"/>
    <property type="evidence" value="ECO:0007669"/>
    <property type="project" value="TreeGrafter"/>
</dbReference>
<keyword evidence="6" id="KW-0997">Cell inner membrane</keyword>
<evidence type="ECO:0000256" key="11">
    <source>
        <dbReference type="ARBA" id="ARBA00022840"/>
    </source>
</evidence>
<evidence type="ECO:0000256" key="12">
    <source>
        <dbReference type="ARBA" id="ARBA00022989"/>
    </source>
</evidence>
<dbReference type="Pfam" id="PF02706">
    <property type="entry name" value="Wzz"/>
    <property type="match status" value="1"/>
</dbReference>
<dbReference type="PANTHER" id="PTHR32309:SF13">
    <property type="entry name" value="FERRIC ENTEROBACTIN TRANSPORT PROTEIN FEPE"/>
    <property type="match status" value="1"/>
</dbReference>
<reference evidence="22 23" key="1">
    <citation type="journal article" date="2017" name="Int J Environ Stud">
        <title>Does the Miocene-Pliocene relict legume Oxytropis triphylla form nitrogen-fixing nodules with a combination of bacterial strains?</title>
        <authorList>
            <person name="Safronova V."/>
            <person name="Belimov A."/>
            <person name="Sazanova A."/>
            <person name="Kuznetsova I."/>
            <person name="Popova J."/>
            <person name="Andronov E."/>
            <person name="Verkhozina A."/>
            <person name="Tikhonovich I."/>
        </authorList>
    </citation>
    <scope>NUCLEOTIDE SEQUENCE [LARGE SCALE GENOMIC DNA]</scope>
    <source>
        <strain evidence="22 23">Tri-38</strain>
    </source>
</reference>
<dbReference type="InterPro" id="IPR005702">
    <property type="entry name" value="Wzc-like_C"/>
</dbReference>
<keyword evidence="13 18" id="KW-0472">Membrane</keyword>
<evidence type="ECO:0000259" key="20">
    <source>
        <dbReference type="Pfam" id="PF13614"/>
    </source>
</evidence>
<keyword evidence="14" id="KW-0829">Tyrosine-protein kinase</keyword>
<comment type="catalytic activity">
    <reaction evidence="15">
        <text>L-tyrosyl-[protein] + ATP = O-phospho-L-tyrosyl-[protein] + ADP + H(+)</text>
        <dbReference type="Rhea" id="RHEA:10596"/>
        <dbReference type="Rhea" id="RHEA-COMP:10136"/>
        <dbReference type="Rhea" id="RHEA-COMP:20101"/>
        <dbReference type="ChEBI" id="CHEBI:15378"/>
        <dbReference type="ChEBI" id="CHEBI:30616"/>
        <dbReference type="ChEBI" id="CHEBI:46858"/>
        <dbReference type="ChEBI" id="CHEBI:61978"/>
        <dbReference type="ChEBI" id="CHEBI:456216"/>
        <dbReference type="EC" id="2.7.10.2"/>
    </reaction>
</comment>
<keyword evidence="11" id="KW-0067">ATP-binding</keyword>
<dbReference type="AlphaFoldDB" id="A0A2N9VS16"/>
<evidence type="ECO:0000256" key="6">
    <source>
        <dbReference type="ARBA" id="ARBA00022519"/>
    </source>
</evidence>
<keyword evidence="9" id="KW-0547">Nucleotide-binding</keyword>
<evidence type="ECO:0000256" key="18">
    <source>
        <dbReference type="SAM" id="Phobius"/>
    </source>
</evidence>
<accession>A0A2N9VS16</accession>
<dbReference type="InterPro" id="IPR027417">
    <property type="entry name" value="P-loop_NTPase"/>
</dbReference>
<evidence type="ECO:0000256" key="15">
    <source>
        <dbReference type="ARBA" id="ARBA00051245"/>
    </source>
</evidence>
<evidence type="ECO:0000256" key="4">
    <source>
        <dbReference type="ARBA" id="ARBA00011903"/>
    </source>
</evidence>
<dbReference type="GO" id="GO:0005886">
    <property type="term" value="C:plasma membrane"/>
    <property type="evidence" value="ECO:0007669"/>
    <property type="project" value="UniProtKB-SubCell"/>
</dbReference>
<dbReference type="InterPro" id="IPR050445">
    <property type="entry name" value="Bact_polysacc_biosynth/exp"/>
</dbReference>
<feature type="compositionally biased region" description="Polar residues" evidence="17">
    <location>
        <begin position="614"/>
        <end position="628"/>
    </location>
</feature>
<dbReference type="InterPro" id="IPR032807">
    <property type="entry name" value="GNVR"/>
</dbReference>
<comment type="subcellular location">
    <subcellularLocation>
        <location evidence="1">Cell inner membrane</location>
        <topology evidence="1">Multi-pass membrane protein</topology>
    </subcellularLocation>
</comment>
<evidence type="ECO:0000256" key="1">
    <source>
        <dbReference type="ARBA" id="ARBA00004429"/>
    </source>
</evidence>
<evidence type="ECO:0000256" key="3">
    <source>
        <dbReference type="ARBA" id="ARBA00008883"/>
    </source>
</evidence>
<sequence>MGLWKTRMQRQRQTDASSDDTQADANLVGLRDIVGFLRRNWRTIAGSAMAFTVCGIAYLWVAEPTFTATARIVIDPEQARIASQDAVSGTIVIETGEVESQVEIIRSEAMAKSVIEELSLTEDPELQEGRSLLSYLMFWRKEDDPEPIAPEWTMRKTVAGFLERLRVWRVGQSYVLDVAYTSIDPVKAASVANATAQAYIKAGLEAKSTAAKSGAGWLESRLAEISKQANESAQAVEDFRNQNHISQAGATSLDEQQLAETNTQLSAAKADTSAERAKLAMIERFLQSETPVDGYVDEALRSTQITALRERLNTASTQLEELKSRYGDQGVSVQAAEQEIIRLKGEVREELLRIGQVYRSNLEAAQRREQYVNEQLQATIQSGLKKGMARVQLGELESRANTYRQMYQSVMQQLISALQQESFPVGDSRLVSAAATPLGKSWPKGSLILALSVVLGSLTGLALAAVREVSDRRIKTDGRLRRELGLNRLGTLPFVPARAISKASAQEQFRLLSYVMDHPNEAFSDAVRSTKASLDLILRRQGARVIGITSALPGEGKTTIASNLAQLYAATGSRTMLIDACASNPTLSRVFATLTQPSHDLTEVPAIGKGSRQRLGTNVGTNQGLTKASETRSEEPYPSVSVITPPALMSVDEITHNSNQSYRYLNLQALEAHLDRLREQHDIVILDLPDLKSTADARIVSAIVDCVVLTVGDQQKVTLDVLNAAISSCGGLDTDSVGVVFNTLRGAKATAPASSWTAKRYFKMFS</sequence>
<feature type="domain" description="Polysaccharide chain length determinant N-terminal" evidence="19">
    <location>
        <begin position="30"/>
        <end position="118"/>
    </location>
</feature>
<dbReference type="OrthoDB" id="8404680at2"/>
<dbReference type="Proteomes" id="UP000232163">
    <property type="component" value="Unassembled WGS sequence"/>
</dbReference>
<evidence type="ECO:0000256" key="2">
    <source>
        <dbReference type="ARBA" id="ARBA00007316"/>
    </source>
</evidence>
<evidence type="ECO:0000259" key="21">
    <source>
        <dbReference type="Pfam" id="PF13807"/>
    </source>
</evidence>
<gene>
    <name evidence="22" type="ORF">B5P45_24990</name>
</gene>
<keyword evidence="16" id="KW-0175">Coiled coil</keyword>
<dbReference type="InterPro" id="IPR025669">
    <property type="entry name" value="AAA_dom"/>
</dbReference>
<protein>
    <recommendedName>
        <fullName evidence="4">non-specific protein-tyrosine kinase</fullName>
        <ecNumber evidence="4">2.7.10.2</ecNumber>
    </recommendedName>
</protein>
<feature type="region of interest" description="Disordered" evidence="17">
    <location>
        <begin position="611"/>
        <end position="639"/>
    </location>
</feature>